<dbReference type="AlphaFoldDB" id="A0A840V044"/>
<name>A0A840V044_9BACT</name>
<organism evidence="1 2">
    <name type="scientific">Haloferula luteola</name>
    <dbReference type="NCBI Taxonomy" id="595692"/>
    <lineage>
        <taxon>Bacteria</taxon>
        <taxon>Pseudomonadati</taxon>
        <taxon>Verrucomicrobiota</taxon>
        <taxon>Verrucomicrobiia</taxon>
        <taxon>Verrucomicrobiales</taxon>
        <taxon>Verrucomicrobiaceae</taxon>
        <taxon>Haloferula</taxon>
    </lineage>
</organism>
<accession>A0A840V044</accession>
<evidence type="ECO:0000313" key="2">
    <source>
        <dbReference type="Proteomes" id="UP000557717"/>
    </source>
</evidence>
<proteinExistence type="predicted"/>
<dbReference type="EMBL" id="JACHFD010000006">
    <property type="protein sequence ID" value="MBB5351365.1"/>
    <property type="molecule type" value="Genomic_DNA"/>
</dbReference>
<evidence type="ECO:0000313" key="1">
    <source>
        <dbReference type="EMBL" id="MBB5351365.1"/>
    </source>
</evidence>
<keyword evidence="2" id="KW-1185">Reference proteome</keyword>
<sequence>MAELHAAADVAPSGNTGELETVTGAVVGVMSERPAEVQGLRSPGTWRFLGRTQADGSCIVVTPVPEIRVVNLSDEANEIRVTDNQ</sequence>
<comment type="caution">
    <text evidence="1">The sequence shown here is derived from an EMBL/GenBank/DDBJ whole genome shotgun (WGS) entry which is preliminary data.</text>
</comment>
<dbReference type="Proteomes" id="UP000557717">
    <property type="component" value="Unassembled WGS sequence"/>
</dbReference>
<dbReference type="RefSeq" id="WP_184017471.1">
    <property type="nucleotide sequence ID" value="NZ_JACHFD010000006.1"/>
</dbReference>
<protein>
    <submittedName>
        <fullName evidence="1">Uncharacterized protein</fullName>
    </submittedName>
</protein>
<reference evidence="1 2" key="1">
    <citation type="submission" date="2020-08" db="EMBL/GenBank/DDBJ databases">
        <title>Genomic Encyclopedia of Type Strains, Phase IV (KMG-IV): sequencing the most valuable type-strain genomes for metagenomic binning, comparative biology and taxonomic classification.</title>
        <authorList>
            <person name="Goeker M."/>
        </authorList>
    </citation>
    <scope>NUCLEOTIDE SEQUENCE [LARGE SCALE GENOMIC DNA]</scope>
    <source>
        <strain evidence="1 2">YC6886</strain>
    </source>
</reference>
<gene>
    <name evidence="1" type="ORF">HNR46_001601</name>
</gene>